<dbReference type="WBParaSite" id="Minc3s01938g27317">
    <property type="protein sequence ID" value="Minc3s01938g27317"/>
    <property type="gene ID" value="Minc3s01938g27317"/>
</dbReference>
<dbReference type="Proteomes" id="UP000887563">
    <property type="component" value="Unplaced"/>
</dbReference>
<proteinExistence type="predicted"/>
<name>A0A914MQL0_MELIC</name>
<sequence>MSKILIIETFFNFCQVYVEAYTLMYGRRSLKDTDQNKSGRRTQRRKGKIRSSVWKTYKFVF</sequence>
<evidence type="ECO:0000313" key="1">
    <source>
        <dbReference type="Proteomes" id="UP000887563"/>
    </source>
</evidence>
<evidence type="ECO:0000313" key="2">
    <source>
        <dbReference type="WBParaSite" id="Minc3s01938g27317"/>
    </source>
</evidence>
<accession>A0A914MQL0</accession>
<protein>
    <submittedName>
        <fullName evidence="2">Candidate secreted effector</fullName>
    </submittedName>
</protein>
<reference evidence="2" key="1">
    <citation type="submission" date="2022-11" db="UniProtKB">
        <authorList>
            <consortium name="WormBaseParasite"/>
        </authorList>
    </citation>
    <scope>IDENTIFICATION</scope>
</reference>
<organism evidence="1 2">
    <name type="scientific">Meloidogyne incognita</name>
    <name type="common">Southern root-knot nematode worm</name>
    <name type="synonym">Oxyuris incognita</name>
    <dbReference type="NCBI Taxonomy" id="6306"/>
    <lineage>
        <taxon>Eukaryota</taxon>
        <taxon>Metazoa</taxon>
        <taxon>Ecdysozoa</taxon>
        <taxon>Nematoda</taxon>
        <taxon>Chromadorea</taxon>
        <taxon>Rhabditida</taxon>
        <taxon>Tylenchina</taxon>
        <taxon>Tylenchomorpha</taxon>
        <taxon>Tylenchoidea</taxon>
        <taxon>Meloidogynidae</taxon>
        <taxon>Meloidogyninae</taxon>
        <taxon>Meloidogyne</taxon>
        <taxon>Meloidogyne incognita group</taxon>
    </lineage>
</organism>
<keyword evidence="1" id="KW-1185">Reference proteome</keyword>
<dbReference type="AlphaFoldDB" id="A0A914MQL0"/>